<dbReference type="SMART" id="SM00248">
    <property type="entry name" value="ANK"/>
    <property type="match status" value="3"/>
</dbReference>
<dbReference type="SUPFAM" id="SSF52540">
    <property type="entry name" value="P-loop containing nucleoside triphosphate hydrolases"/>
    <property type="match status" value="3"/>
</dbReference>
<evidence type="ECO:0000259" key="3">
    <source>
        <dbReference type="SMART" id="SM00382"/>
    </source>
</evidence>
<dbReference type="PANTHER" id="PTHR46082">
    <property type="entry name" value="ATP/GTP-BINDING PROTEIN-RELATED"/>
    <property type="match status" value="1"/>
</dbReference>
<dbReference type="InterPro" id="IPR003593">
    <property type="entry name" value="AAA+_ATPase"/>
</dbReference>
<dbReference type="InterPro" id="IPR011990">
    <property type="entry name" value="TPR-like_helical_dom_sf"/>
</dbReference>
<dbReference type="EMBL" id="ML732311">
    <property type="protein sequence ID" value="KAB8070182.1"/>
    <property type="molecule type" value="Genomic_DNA"/>
</dbReference>
<dbReference type="PROSITE" id="PS50297">
    <property type="entry name" value="ANK_REP_REGION"/>
    <property type="match status" value="1"/>
</dbReference>
<gene>
    <name evidence="4" type="ORF">BDV29DRAFT_160686</name>
</gene>
<evidence type="ECO:0000313" key="4">
    <source>
        <dbReference type="EMBL" id="KAB8070182.1"/>
    </source>
</evidence>
<dbReference type="Pfam" id="PF24883">
    <property type="entry name" value="NPHP3_N"/>
    <property type="match status" value="1"/>
</dbReference>
<dbReference type="InterPro" id="IPR027417">
    <property type="entry name" value="P-loop_NTPase"/>
</dbReference>
<feature type="domain" description="AAA+ ATPase" evidence="3">
    <location>
        <begin position="410"/>
        <end position="695"/>
    </location>
</feature>
<dbReference type="InterPro" id="IPR002110">
    <property type="entry name" value="Ankyrin_rpt"/>
</dbReference>
<sequence length="1681" mass="190943">MRPTSRDEFAIAIICALTAEAEAVEELFDETFDRFSRFYMKQPGDDNAYVNGRIGTHNVVLCYMPGMGKGSAASVASSLRVSYTGIQLALIVGICGGAPYLSTEEQIFLGDIIISDAVIEYGFGRQYPGGFQRKTDVKDTLGRPNREIRSLLAGLQASQSRREFQNRILEHLHTIQQSEAKWRQPSSIDDVLFRASYQHKHCRPASSLKCLCIGGNLPHDVCQEALETTCSSLGCDKSQICRRRHHTELHNPTVHIGTIASADTVMKSGEHRDNLVNSERVIGFEMEGAGVWDNIACIIIKGVCDYADSHKSKSWQAYAAATGASAAKAFLEYWRPVAREERQQRQPESQCFSEEERACLRSLFITDPTEDKNALKRRKGDRASDTCTWILETDELQHWLGLSQDVSREVRSILWLYGNPGTGKSTMAITLAEELPREPYFQSENKFLAYFFCDSSSENNRTASAILRGLLYQLIKQRPMLMRHLLPKYAERKNKLSSSFDALWAVLMDICKNSNNLEIYYVIDALDECELDSQKILLGQINQTFNNLNSKHDYSLNMHILITSRPYHEIRQYLASFRCKDLATYKAVSKDLRTVIQQRVEILSKQNRYPKTVTAEISQILEDKAEGTFLWVGIACDELAQVQSRNAVKALQALPRGLDYLYHKLLNTAIATSSEDDQRIIVDMLSFVAFALRPLTLEELSDACQLYPDEEEDCRLQFTREFIDLCRLMIVVHGRHVRLLHKSVKDYLVRETRNIDGLKANATLACRCISSILHTCSLRIDEGNSDANHGFLNYSILYWPNHVNLSENEFTVIPELESFFLLESTPWVTWLQLYNSIQRYHLDRLDAGFSIFHAAARWGIPQLIRYVLGGANADCHNGKPTCGPRILVDMNFMTAKGATPLAEAARSGQIESMKVLLEKGPQDQEINKDVIKAVAGNSARGKVMILLLRRYRDQIMITEDVVKAAAENTGNGKEVMTALLDWCKDQFQSSTELTSTVIQNFDRTVVTFLLDRCGDHIQITDDMIKAAAQNTWYGQEIMTLILERYKNQIQSNIRLTSAVIQNFDEGVVSFLLELGGDRIKITQDTFRAAARNYRKENVISLLLDRYANQVHVTVKAGVLNMHYSSTILKGDHDYANSQSYKTWQTYATETGASAVKALLGYLRCINREAGERYWNVPFIRNRKFATGKDEITKVEGFVMQQDSPSKIAICGLGGVGKTQIALELAYRMRNRDPECSVFWISCTSSESVEQSYMSIANMLGFHDVNAAEAKDKVKAYLSREKAGKWLLIFDNADDVDMWVRGSTDMPPLTSFLPQNKQGHILFTTRDQKLAVKLPSTNVIRISELDAEAAIEILENSLIDKSLLHDYDTTIALLQQLSFLPLAIMQAAAYINESHIRISDYMELLLEQETDVIELLSEDFEQEGRYTDIQNPVATTWLISFQQIRRLNQLAAGYLSFMACISPQDIPQSLLPQAISEKKTEALSLLKAFSFVIDGRDHSLSLHRLVHLSIRNWMRMNQHFSQQISKAADRLSEVFPSDNHTNRKLWREYLPHALSLTGEVEFKRQQEKYTGLIQKIGRCLTSDGRYNDAEELEVQVMEIHKRVIGAEHPRTLTSMSNLASIYWDQGRWKEAEELEMQVMEMYKRVLGPEHPDTLSSMVNLASTYRNQGRWKEAEELEVQAME</sequence>
<dbReference type="Pfam" id="PF23397">
    <property type="entry name" value="DUF7104"/>
    <property type="match status" value="4"/>
</dbReference>
<feature type="repeat" description="ANK" evidence="2">
    <location>
        <begin position="896"/>
        <end position="928"/>
    </location>
</feature>
<dbReference type="InterPro" id="IPR053137">
    <property type="entry name" value="NLR-like"/>
</dbReference>
<dbReference type="PROSITE" id="PS50088">
    <property type="entry name" value="ANK_REPEAT"/>
    <property type="match status" value="1"/>
</dbReference>
<dbReference type="GO" id="GO:0043531">
    <property type="term" value="F:ADP binding"/>
    <property type="evidence" value="ECO:0007669"/>
    <property type="project" value="InterPro"/>
</dbReference>
<evidence type="ECO:0000313" key="5">
    <source>
        <dbReference type="Proteomes" id="UP000326565"/>
    </source>
</evidence>
<dbReference type="Pfam" id="PF01048">
    <property type="entry name" value="PNP_UDP_1"/>
    <property type="match status" value="1"/>
</dbReference>
<feature type="non-terminal residue" evidence="4">
    <location>
        <position position="1681"/>
    </location>
</feature>
<dbReference type="Pfam" id="PF22939">
    <property type="entry name" value="WHD_GPIID"/>
    <property type="match status" value="1"/>
</dbReference>
<accession>A0A5N5WSU4</accession>
<dbReference type="SMART" id="SM00382">
    <property type="entry name" value="AAA"/>
    <property type="match status" value="2"/>
</dbReference>
<evidence type="ECO:0000256" key="2">
    <source>
        <dbReference type="PROSITE-ProRule" id="PRU00023"/>
    </source>
</evidence>
<dbReference type="GO" id="GO:0009116">
    <property type="term" value="P:nucleoside metabolic process"/>
    <property type="evidence" value="ECO:0007669"/>
    <property type="project" value="InterPro"/>
</dbReference>
<dbReference type="Pfam" id="PF13374">
    <property type="entry name" value="TPR_10"/>
    <property type="match status" value="3"/>
</dbReference>
<dbReference type="InterPro" id="IPR054471">
    <property type="entry name" value="GPIID_WHD"/>
</dbReference>
<name>A0A5N5WSU4_9EURO</name>
<protein>
    <recommendedName>
        <fullName evidence="3">AAA+ ATPase domain-containing protein</fullName>
    </recommendedName>
</protein>
<dbReference type="Proteomes" id="UP000326565">
    <property type="component" value="Unassembled WGS sequence"/>
</dbReference>
<proteinExistence type="predicted"/>
<dbReference type="Gene3D" id="1.25.40.20">
    <property type="entry name" value="Ankyrin repeat-containing domain"/>
    <property type="match status" value="1"/>
</dbReference>
<dbReference type="InterPro" id="IPR000845">
    <property type="entry name" value="Nucleoside_phosphorylase_d"/>
</dbReference>
<dbReference type="SUPFAM" id="SSF53167">
    <property type="entry name" value="Purine and uridine phosphorylases"/>
    <property type="match status" value="1"/>
</dbReference>
<dbReference type="Gene3D" id="1.25.40.10">
    <property type="entry name" value="Tetratricopeptide repeat domain"/>
    <property type="match status" value="1"/>
</dbReference>
<dbReference type="InterPro" id="IPR055530">
    <property type="entry name" value="DUF7104"/>
</dbReference>
<dbReference type="InterPro" id="IPR035994">
    <property type="entry name" value="Nucleoside_phosphorylase_sf"/>
</dbReference>
<dbReference type="PANTHER" id="PTHR46082:SF11">
    <property type="entry name" value="AAA+ ATPASE DOMAIN-CONTAINING PROTEIN-RELATED"/>
    <property type="match status" value="1"/>
</dbReference>
<dbReference type="OrthoDB" id="1577640at2759"/>
<dbReference type="InterPro" id="IPR056884">
    <property type="entry name" value="NPHP3-like_N"/>
</dbReference>
<feature type="domain" description="AAA+ ATPase" evidence="3">
    <location>
        <begin position="1203"/>
        <end position="1345"/>
    </location>
</feature>
<keyword evidence="2" id="KW-0040">ANK repeat</keyword>
<keyword evidence="5" id="KW-1185">Reference proteome</keyword>
<dbReference type="Pfam" id="PF00931">
    <property type="entry name" value="NB-ARC"/>
    <property type="match status" value="1"/>
</dbReference>
<dbReference type="InterPro" id="IPR036770">
    <property type="entry name" value="Ankyrin_rpt-contain_sf"/>
</dbReference>
<evidence type="ECO:0000256" key="1">
    <source>
        <dbReference type="ARBA" id="ARBA00022737"/>
    </source>
</evidence>
<dbReference type="Gene3D" id="3.40.50.1580">
    <property type="entry name" value="Nucleoside phosphorylase domain"/>
    <property type="match status" value="1"/>
</dbReference>
<dbReference type="SUPFAM" id="SSF48403">
    <property type="entry name" value="Ankyrin repeat"/>
    <property type="match status" value="1"/>
</dbReference>
<keyword evidence="1" id="KW-0677">Repeat</keyword>
<dbReference type="GO" id="GO:0003824">
    <property type="term" value="F:catalytic activity"/>
    <property type="evidence" value="ECO:0007669"/>
    <property type="project" value="InterPro"/>
</dbReference>
<dbReference type="SUPFAM" id="SSF48452">
    <property type="entry name" value="TPR-like"/>
    <property type="match status" value="1"/>
</dbReference>
<dbReference type="Gene3D" id="3.40.50.300">
    <property type="entry name" value="P-loop containing nucleotide triphosphate hydrolases"/>
    <property type="match status" value="2"/>
</dbReference>
<reference evidence="4 5" key="1">
    <citation type="submission" date="2019-04" db="EMBL/GenBank/DDBJ databases">
        <title>Friends and foes A comparative genomics study of 23 Aspergillus species from section Flavi.</title>
        <authorList>
            <consortium name="DOE Joint Genome Institute"/>
            <person name="Kjaerbolling I."/>
            <person name="Vesth T."/>
            <person name="Frisvad J.C."/>
            <person name="Nybo J.L."/>
            <person name="Theobald S."/>
            <person name="Kildgaard S."/>
            <person name="Isbrandt T."/>
            <person name="Kuo A."/>
            <person name="Sato A."/>
            <person name="Lyhne E.K."/>
            <person name="Kogle M.E."/>
            <person name="Wiebenga A."/>
            <person name="Kun R.S."/>
            <person name="Lubbers R.J."/>
            <person name="Makela M.R."/>
            <person name="Barry K."/>
            <person name="Chovatia M."/>
            <person name="Clum A."/>
            <person name="Daum C."/>
            <person name="Haridas S."/>
            <person name="He G."/>
            <person name="LaButti K."/>
            <person name="Lipzen A."/>
            <person name="Mondo S."/>
            <person name="Riley R."/>
            <person name="Salamov A."/>
            <person name="Simmons B.A."/>
            <person name="Magnuson J.K."/>
            <person name="Henrissat B."/>
            <person name="Mortensen U.H."/>
            <person name="Larsen T.O."/>
            <person name="Devries R.P."/>
            <person name="Grigoriev I.V."/>
            <person name="Machida M."/>
            <person name="Baker S.E."/>
            <person name="Andersen M.R."/>
        </authorList>
    </citation>
    <scope>NUCLEOTIDE SEQUENCE [LARGE SCALE GENOMIC DNA]</scope>
    <source>
        <strain evidence="4 5">CBS 151.66</strain>
    </source>
</reference>
<dbReference type="InterPro" id="IPR002182">
    <property type="entry name" value="NB-ARC"/>
</dbReference>
<organism evidence="4 5">
    <name type="scientific">Aspergillus leporis</name>
    <dbReference type="NCBI Taxonomy" id="41062"/>
    <lineage>
        <taxon>Eukaryota</taxon>
        <taxon>Fungi</taxon>
        <taxon>Dikarya</taxon>
        <taxon>Ascomycota</taxon>
        <taxon>Pezizomycotina</taxon>
        <taxon>Eurotiomycetes</taxon>
        <taxon>Eurotiomycetidae</taxon>
        <taxon>Eurotiales</taxon>
        <taxon>Aspergillaceae</taxon>
        <taxon>Aspergillus</taxon>
        <taxon>Aspergillus subgen. Circumdati</taxon>
    </lineage>
</organism>